<comment type="function">
    <text evidence="8 9">GTPase that plays an essential role in the late steps of ribosome biogenesis.</text>
</comment>
<evidence type="ECO:0000256" key="4">
    <source>
        <dbReference type="ARBA" id="ARBA00022737"/>
    </source>
</evidence>
<dbReference type="InterPro" id="IPR005225">
    <property type="entry name" value="Small_GTP-bd"/>
</dbReference>
<proteinExistence type="inferred from homology"/>
<feature type="binding site" evidence="8">
    <location>
        <begin position="146"/>
        <end position="149"/>
    </location>
    <ligand>
        <name>GTP</name>
        <dbReference type="ChEBI" id="CHEBI:37565"/>
        <label>1</label>
    </ligand>
</feature>
<dbReference type="InterPro" id="IPR015946">
    <property type="entry name" value="KH_dom-like_a/b"/>
</dbReference>
<dbReference type="GO" id="GO:0042254">
    <property type="term" value="P:ribosome biogenesis"/>
    <property type="evidence" value="ECO:0007669"/>
    <property type="project" value="UniProtKB-KW"/>
</dbReference>
<feature type="binding site" evidence="8">
    <location>
        <begin position="20"/>
        <end position="27"/>
    </location>
    <ligand>
        <name>GTP</name>
        <dbReference type="ChEBI" id="CHEBI:37565"/>
        <label>1</label>
    </ligand>
</feature>
<accession>A0A1F5RX18</accession>
<name>A0A1F5RX18_9BACT</name>
<dbReference type="InterPro" id="IPR032859">
    <property type="entry name" value="KH_dom-like"/>
</dbReference>
<comment type="similarity">
    <text evidence="1 8 9">Belongs to the TRAFAC class TrmE-Era-EngA-EngB-Septin-like GTPase superfamily. EngA (Der) GTPase family.</text>
</comment>
<dbReference type="CDD" id="cd01894">
    <property type="entry name" value="EngA1"/>
    <property type="match status" value="1"/>
</dbReference>
<keyword evidence="5 8" id="KW-0547">Nucleotide-binding</keyword>
<evidence type="ECO:0000256" key="9">
    <source>
        <dbReference type="RuleBase" id="RU004481"/>
    </source>
</evidence>
<dbReference type="InterPro" id="IPR006073">
    <property type="entry name" value="GTP-bd"/>
</dbReference>
<keyword evidence="6 8" id="KW-0342">GTP-binding</keyword>
<feature type="domain" description="G" evidence="10">
    <location>
        <begin position="15"/>
        <end position="147"/>
    </location>
</feature>
<dbReference type="PANTHER" id="PTHR43834">
    <property type="entry name" value="GTPASE DER"/>
    <property type="match status" value="1"/>
</dbReference>
<feature type="binding site" evidence="8">
    <location>
        <begin position="345"/>
        <end position="348"/>
    </location>
    <ligand>
        <name>GTP</name>
        <dbReference type="ChEBI" id="CHEBI:37565"/>
        <label>2</label>
    </ligand>
</feature>
<comment type="subunit">
    <text evidence="8">Associates with the 50S ribosomal subunit.</text>
</comment>
<dbReference type="Pfam" id="PF14714">
    <property type="entry name" value="KH_dom-like"/>
    <property type="match status" value="1"/>
</dbReference>
<dbReference type="PIRSF" id="PIRSF006485">
    <property type="entry name" value="GTP-binding_EngA"/>
    <property type="match status" value="1"/>
</dbReference>
<evidence type="ECO:0000256" key="1">
    <source>
        <dbReference type="ARBA" id="ARBA00008279"/>
    </source>
</evidence>
<keyword evidence="4 9" id="KW-0677">Repeat</keyword>
<dbReference type="GO" id="GO:0005525">
    <property type="term" value="F:GTP binding"/>
    <property type="evidence" value="ECO:0007669"/>
    <property type="project" value="UniProtKB-UniRule"/>
</dbReference>
<dbReference type="Gene3D" id="3.40.50.300">
    <property type="entry name" value="P-loop containing nucleotide triphosphate hydrolases"/>
    <property type="match status" value="2"/>
</dbReference>
<evidence type="ECO:0000256" key="8">
    <source>
        <dbReference type="HAMAP-Rule" id="MF_00195"/>
    </source>
</evidence>
<dbReference type="InterPro" id="IPR027417">
    <property type="entry name" value="P-loop_NTPase"/>
</dbReference>
<organism evidence="12 13">
    <name type="scientific">Candidatus Falkowbacteria bacterium RIFCSPLOWO2_02_FULL_45_15</name>
    <dbReference type="NCBI Taxonomy" id="1797988"/>
    <lineage>
        <taxon>Bacteria</taxon>
        <taxon>Candidatus Falkowiibacteriota</taxon>
    </lineage>
</organism>
<dbReference type="SUPFAM" id="SSF52540">
    <property type="entry name" value="P-loop containing nucleoside triphosphate hydrolases"/>
    <property type="match status" value="2"/>
</dbReference>
<keyword evidence="3 8" id="KW-0690">Ribosome biogenesis</keyword>
<dbReference type="PRINTS" id="PR00326">
    <property type="entry name" value="GTP1OBG"/>
</dbReference>
<dbReference type="HAMAP" id="MF_00195">
    <property type="entry name" value="GTPase_Der"/>
    <property type="match status" value="1"/>
</dbReference>
<dbReference type="InterPro" id="IPR016484">
    <property type="entry name" value="GTPase_Der"/>
</dbReference>
<evidence type="ECO:0000256" key="7">
    <source>
        <dbReference type="ARBA" id="ARBA00032345"/>
    </source>
</evidence>
<evidence type="ECO:0000259" key="10">
    <source>
        <dbReference type="Pfam" id="PF01926"/>
    </source>
</evidence>
<evidence type="ECO:0000256" key="6">
    <source>
        <dbReference type="ARBA" id="ARBA00023134"/>
    </source>
</evidence>
<evidence type="ECO:0000256" key="3">
    <source>
        <dbReference type="ARBA" id="ARBA00022517"/>
    </source>
</evidence>
<evidence type="ECO:0000256" key="2">
    <source>
        <dbReference type="ARBA" id="ARBA00020953"/>
    </source>
</evidence>
<evidence type="ECO:0000313" key="13">
    <source>
        <dbReference type="Proteomes" id="UP000177878"/>
    </source>
</evidence>
<dbReference type="Pfam" id="PF01926">
    <property type="entry name" value="MMR_HSR1"/>
    <property type="match status" value="2"/>
</dbReference>
<feature type="binding site" evidence="8">
    <location>
        <begin position="278"/>
        <end position="282"/>
    </location>
    <ligand>
        <name>GTP</name>
        <dbReference type="ChEBI" id="CHEBI:37565"/>
        <label>2</label>
    </ligand>
</feature>
<feature type="domain" description="G" evidence="10">
    <location>
        <begin position="226"/>
        <end position="346"/>
    </location>
</feature>
<gene>
    <name evidence="8" type="primary">der</name>
    <name evidence="12" type="ORF">A3I35_01710</name>
</gene>
<dbReference type="Proteomes" id="UP000177878">
    <property type="component" value="Unassembled WGS sequence"/>
</dbReference>
<evidence type="ECO:0000256" key="5">
    <source>
        <dbReference type="ARBA" id="ARBA00022741"/>
    </source>
</evidence>
<dbReference type="STRING" id="1797988.A3I35_01710"/>
<dbReference type="AlphaFoldDB" id="A0A1F5RX18"/>
<evidence type="ECO:0000313" key="12">
    <source>
        <dbReference type="EMBL" id="OGF18970.1"/>
    </source>
</evidence>
<evidence type="ECO:0000259" key="11">
    <source>
        <dbReference type="Pfam" id="PF14714"/>
    </source>
</evidence>
<protein>
    <recommendedName>
        <fullName evidence="2 8">GTPase Der</fullName>
    </recommendedName>
    <alternativeName>
        <fullName evidence="7 8">GTP-binding protein EngA</fullName>
    </alternativeName>
</protein>
<dbReference type="Gene3D" id="3.30.300.20">
    <property type="match status" value="1"/>
</dbReference>
<reference evidence="12 13" key="1">
    <citation type="journal article" date="2016" name="Nat. Commun.">
        <title>Thousands of microbial genomes shed light on interconnected biogeochemical processes in an aquifer system.</title>
        <authorList>
            <person name="Anantharaman K."/>
            <person name="Brown C.T."/>
            <person name="Hug L.A."/>
            <person name="Sharon I."/>
            <person name="Castelle C.J."/>
            <person name="Probst A.J."/>
            <person name="Thomas B.C."/>
            <person name="Singh A."/>
            <person name="Wilkins M.J."/>
            <person name="Karaoz U."/>
            <person name="Brodie E.L."/>
            <person name="Williams K.H."/>
            <person name="Hubbard S.S."/>
            <person name="Banfield J.F."/>
        </authorList>
    </citation>
    <scope>NUCLEOTIDE SEQUENCE [LARGE SCALE GENOMIC DNA]</scope>
</reference>
<dbReference type="EMBL" id="MFFV01000041">
    <property type="protein sequence ID" value="OGF18970.1"/>
    <property type="molecule type" value="Genomic_DNA"/>
</dbReference>
<feature type="binding site" evidence="8">
    <location>
        <begin position="231"/>
        <end position="238"/>
    </location>
    <ligand>
        <name>GTP</name>
        <dbReference type="ChEBI" id="CHEBI:37565"/>
        <label>2</label>
    </ligand>
</feature>
<dbReference type="NCBIfam" id="TIGR00231">
    <property type="entry name" value="small_GTP"/>
    <property type="match status" value="2"/>
</dbReference>
<feature type="binding site" evidence="8">
    <location>
        <begin position="67"/>
        <end position="71"/>
    </location>
    <ligand>
        <name>GTP</name>
        <dbReference type="ChEBI" id="CHEBI:37565"/>
        <label>1</label>
    </ligand>
</feature>
<feature type="domain" description="GTPase Der C-terminal KH-domain-like" evidence="11">
    <location>
        <begin position="436"/>
        <end position="491"/>
    </location>
</feature>
<dbReference type="NCBIfam" id="TIGR03594">
    <property type="entry name" value="GTPase_EngA"/>
    <property type="match status" value="1"/>
</dbReference>
<comment type="caution">
    <text evidence="12">The sequence shown here is derived from an EMBL/GenBank/DDBJ whole genome shotgun (WGS) entry which is preliminary data.</text>
</comment>
<dbReference type="PANTHER" id="PTHR43834:SF6">
    <property type="entry name" value="GTPASE DER"/>
    <property type="match status" value="1"/>
</dbReference>
<sequence length="493" mass="54098">MQNSSIKIVSSPLPTVVLFGRTNVGKSTLFNKLTDTQHALVSARAGTTRDSNVGTVHWQGASFQLIDTGGILHTKFLSGKNKLKRLNIDATDINNLVQLKVKEYLTAADLILFLVDSRTGIMEQDKVMALLLKRLISRQPVLLVANKADTPKLRGEIASFYRLSLGEPLPISATNGSGTGDLLDEICKKISAVIPAQAGIPTLALETRDPRPAVLRDGDDITPEIKVAIVGRPNVGKSTLLNAVIGANKFIVSSEPHTTREPNDITVEYQGQRITLMDTAGIIKAKSKKTKEEFIAKGVAKSKAVIKYADIALLVIDIADATSHQETKLVEEILSNKTNLIIVANKWDKVPERDSKKYAAWLRAKLPFVALAPVIFLSAQNKTKINQLLDLILESARARRAQIAAAELKLFLPGAARHAPPLSNQKARGIFKRRLPRPKLIALTQTTTNPPGFDLRVKSKSGLKDTYVTYLENRLRQEFKLIGTPVKIYVKTH</sequence>